<feature type="non-terminal residue" evidence="2">
    <location>
        <position position="1"/>
    </location>
</feature>
<proteinExistence type="predicted"/>
<dbReference type="AlphaFoldDB" id="A0A2P4YKL6"/>
<feature type="region of interest" description="Disordered" evidence="1">
    <location>
        <begin position="276"/>
        <end position="300"/>
    </location>
</feature>
<feature type="compositionally biased region" description="Polar residues" evidence="1">
    <location>
        <begin position="537"/>
        <end position="549"/>
    </location>
</feature>
<feature type="region of interest" description="Disordered" evidence="1">
    <location>
        <begin position="212"/>
        <end position="261"/>
    </location>
</feature>
<protein>
    <submittedName>
        <fullName evidence="2">Uncharacterized protein</fullName>
    </submittedName>
</protein>
<evidence type="ECO:0000313" key="2">
    <source>
        <dbReference type="EMBL" id="POM78340.1"/>
    </source>
</evidence>
<reference evidence="2 3" key="1">
    <citation type="journal article" date="2017" name="Genome Biol. Evol.">
        <title>Phytophthora megakarya and P. palmivora, closely related causal agents of cacao black pod rot, underwent increases in genome sizes and gene numbers by different mechanisms.</title>
        <authorList>
            <person name="Ali S.S."/>
            <person name="Shao J."/>
            <person name="Lary D.J."/>
            <person name="Kronmiller B."/>
            <person name="Shen D."/>
            <person name="Strem M.D."/>
            <person name="Amoako-Attah I."/>
            <person name="Akrofi A.Y."/>
            <person name="Begoude B.A."/>
            <person name="Ten Hoopen G.M."/>
            <person name="Coulibaly K."/>
            <person name="Kebe B.I."/>
            <person name="Melnick R.L."/>
            <person name="Guiltinan M.J."/>
            <person name="Tyler B.M."/>
            <person name="Meinhardt L.W."/>
            <person name="Bailey B.A."/>
        </authorList>
    </citation>
    <scope>NUCLEOTIDE SEQUENCE [LARGE SCALE GENOMIC DNA]</scope>
    <source>
        <strain evidence="3">sbr112.9</strain>
    </source>
</reference>
<feature type="region of interest" description="Disordered" evidence="1">
    <location>
        <begin position="441"/>
        <end position="499"/>
    </location>
</feature>
<dbReference type="EMBL" id="NCKW01002045">
    <property type="protein sequence ID" value="POM78340.1"/>
    <property type="molecule type" value="Genomic_DNA"/>
</dbReference>
<dbReference type="OrthoDB" id="121313at2759"/>
<organism evidence="2 3">
    <name type="scientific">Phytophthora palmivora</name>
    <dbReference type="NCBI Taxonomy" id="4796"/>
    <lineage>
        <taxon>Eukaryota</taxon>
        <taxon>Sar</taxon>
        <taxon>Stramenopiles</taxon>
        <taxon>Oomycota</taxon>
        <taxon>Peronosporomycetes</taxon>
        <taxon>Peronosporales</taxon>
        <taxon>Peronosporaceae</taxon>
        <taxon>Phytophthora</taxon>
    </lineage>
</organism>
<keyword evidence="3" id="KW-1185">Reference proteome</keyword>
<dbReference type="Proteomes" id="UP000237271">
    <property type="component" value="Unassembled WGS sequence"/>
</dbReference>
<gene>
    <name evidence="2" type="ORF">PHPALM_4138</name>
</gene>
<sequence length="562" mass="62148">RSPSVLWLKLNFTIKTARLQTLKRQKYQHLQEEALLKARGLLKNWEDGVVLTEDLYSRARSEHEAQEILNYTPEALALRFSLRNHPDVIDAVKQLWSVELPRDEMGCIDQHGYASLFRRVGRSLEPDASKRRLRRMEKTIQEDWIRDSKGESMMSFSNFFDSVFELADLWCETIDVEEYITFLRRLVLRVSTMRNDEGKRLLRSLKHIKAIDDDEESSSDEEPSSEVDDEEELPSEGDSDDDDDDNDDNEPVPPPVTPIHSVGFIATKALQIWRTKTPPSSAGTRSNTPDPVEDRPRSRERRASIVTLGDFSLENFGGVGGNDNEARVSSAKSRVSSAKAKTPLVSVREDVNAIIVENDGGVDALVAMHRLRSAQQRSPAVVEDNAVNSTIPIIKTPIKRQQQPAKAFTTAVGTPNTGIGIGSVSMDGLLATGELQGHLTRSMPQLKTTGGLKEGSIDNIDPVQGGSGGARRTMLSSSSKTKQTKDKTSTDIVFDGEPQASRTNKRIAVLGATSSSTTGNKGAIRRENAAAHEKSLQLPSNDNQSGLGFDSSVFTSKRNFYL</sequence>
<comment type="caution">
    <text evidence="2">The sequence shown here is derived from an EMBL/GenBank/DDBJ whole genome shotgun (WGS) entry which is preliminary data.</text>
</comment>
<evidence type="ECO:0000256" key="1">
    <source>
        <dbReference type="SAM" id="MobiDB-lite"/>
    </source>
</evidence>
<evidence type="ECO:0000313" key="3">
    <source>
        <dbReference type="Proteomes" id="UP000237271"/>
    </source>
</evidence>
<feature type="compositionally biased region" description="Acidic residues" evidence="1">
    <location>
        <begin position="212"/>
        <end position="250"/>
    </location>
</feature>
<name>A0A2P4YKL6_9STRA</name>
<feature type="compositionally biased region" description="Polar residues" evidence="1">
    <location>
        <begin position="277"/>
        <end position="289"/>
    </location>
</feature>
<accession>A0A2P4YKL6</accession>
<feature type="region of interest" description="Disordered" evidence="1">
    <location>
        <begin position="530"/>
        <end position="549"/>
    </location>
</feature>